<evidence type="ECO:0000256" key="6">
    <source>
        <dbReference type="ARBA" id="ARBA00009541"/>
    </source>
</evidence>
<dbReference type="InterPro" id="IPR026019">
    <property type="entry name" value="Ribul_P_3_epim"/>
</dbReference>
<keyword evidence="9 10" id="KW-0413">Isomerase</keyword>
<evidence type="ECO:0000256" key="7">
    <source>
        <dbReference type="ARBA" id="ARBA00013188"/>
    </source>
</evidence>
<comment type="cofactor">
    <cofactor evidence="2">
        <name>Mn(2+)</name>
        <dbReference type="ChEBI" id="CHEBI:29035"/>
    </cofactor>
</comment>
<comment type="cofactor">
    <cofactor evidence="5">
        <name>Fe(2+)</name>
        <dbReference type="ChEBI" id="CHEBI:29033"/>
    </cofactor>
</comment>
<evidence type="ECO:0000256" key="4">
    <source>
        <dbReference type="ARBA" id="ARBA00001947"/>
    </source>
</evidence>
<protein>
    <recommendedName>
        <fullName evidence="7 10">Ribulose-phosphate 3-epimerase</fullName>
        <ecNumber evidence="7 10">5.1.3.1</ecNumber>
    </recommendedName>
</protein>
<comment type="function">
    <text evidence="10">Catalyzes the reversible epimerization of D-ribulose 5-phosphate to D-xylulose 5-phosphate.</text>
</comment>
<comment type="cofactor">
    <cofactor evidence="4">
        <name>Zn(2+)</name>
        <dbReference type="ChEBI" id="CHEBI:29105"/>
    </cofactor>
</comment>
<accession>A0ABS7D2K4</accession>
<dbReference type="InterPro" id="IPR013785">
    <property type="entry name" value="Aldolase_TIM"/>
</dbReference>
<feature type="active site" description="Proton acceptor" evidence="10">
    <location>
        <position position="34"/>
    </location>
</feature>
<gene>
    <name evidence="10 12" type="primary">rpe</name>
    <name evidence="12" type="ORF">K0T92_05330</name>
</gene>
<dbReference type="PANTHER" id="PTHR11749">
    <property type="entry name" value="RIBULOSE-5-PHOSPHATE-3-EPIMERASE"/>
    <property type="match status" value="1"/>
</dbReference>
<evidence type="ECO:0000256" key="8">
    <source>
        <dbReference type="ARBA" id="ARBA00022723"/>
    </source>
</evidence>
<feature type="binding site" evidence="10">
    <location>
        <position position="34"/>
    </location>
    <ligand>
        <name>a divalent metal cation</name>
        <dbReference type="ChEBI" id="CHEBI:60240"/>
    </ligand>
</feature>
<comment type="caution">
    <text evidence="12">The sequence shown here is derived from an EMBL/GenBank/DDBJ whole genome shotgun (WGS) entry which is preliminary data.</text>
</comment>
<feature type="binding site" evidence="10">
    <location>
        <begin position="197"/>
        <end position="198"/>
    </location>
    <ligand>
        <name>substrate</name>
    </ligand>
</feature>
<name>A0ABS7D2K4_9BACL</name>
<evidence type="ECO:0000256" key="2">
    <source>
        <dbReference type="ARBA" id="ARBA00001936"/>
    </source>
</evidence>
<dbReference type="InterPro" id="IPR011060">
    <property type="entry name" value="RibuloseP-bd_barrel"/>
</dbReference>
<dbReference type="RefSeq" id="WP_219871396.1">
    <property type="nucleotide sequence ID" value="NZ_JAHZIJ010000002.1"/>
</dbReference>
<dbReference type="HAMAP" id="MF_02227">
    <property type="entry name" value="RPE"/>
    <property type="match status" value="1"/>
</dbReference>
<proteinExistence type="inferred from homology"/>
<dbReference type="EMBL" id="JAHZIJ010000002">
    <property type="protein sequence ID" value="MBW7474157.1"/>
    <property type="molecule type" value="Genomic_DNA"/>
</dbReference>
<comment type="cofactor">
    <cofactor evidence="3">
        <name>Co(2+)</name>
        <dbReference type="ChEBI" id="CHEBI:48828"/>
    </cofactor>
</comment>
<evidence type="ECO:0000256" key="1">
    <source>
        <dbReference type="ARBA" id="ARBA00001782"/>
    </source>
</evidence>
<comment type="cofactor">
    <cofactor evidence="10">
        <name>a divalent metal cation</name>
        <dbReference type="ChEBI" id="CHEBI:60240"/>
    </cofactor>
    <text evidence="10">Binds 1 divalent metal cation per subunit.</text>
</comment>
<dbReference type="InterPro" id="IPR000056">
    <property type="entry name" value="Ribul_P_3_epim-like"/>
</dbReference>
<dbReference type="NCBIfam" id="NF004076">
    <property type="entry name" value="PRK05581.1-4"/>
    <property type="match status" value="1"/>
</dbReference>
<evidence type="ECO:0000313" key="13">
    <source>
        <dbReference type="Proteomes" id="UP000812277"/>
    </source>
</evidence>
<dbReference type="PIRSF" id="PIRSF001461">
    <property type="entry name" value="RPE"/>
    <property type="match status" value="1"/>
</dbReference>
<feature type="binding site" evidence="10">
    <location>
        <begin position="141"/>
        <end position="144"/>
    </location>
    <ligand>
        <name>substrate</name>
    </ligand>
</feature>
<dbReference type="SUPFAM" id="SSF51366">
    <property type="entry name" value="Ribulose-phoshate binding barrel"/>
    <property type="match status" value="1"/>
</dbReference>
<dbReference type="PROSITE" id="PS01085">
    <property type="entry name" value="RIBUL_P_3_EPIMER_1"/>
    <property type="match status" value="1"/>
</dbReference>
<dbReference type="GO" id="GO:0004750">
    <property type="term" value="F:D-ribulose-phosphate 3-epimerase activity"/>
    <property type="evidence" value="ECO:0007669"/>
    <property type="project" value="UniProtKB-EC"/>
</dbReference>
<sequence>MTIIAPSILSANFAALGEDVKDVDQAGADWIHIDVMDGHYVPNLTFGPLVVGAIRPYTKLTFDVHLMIERPENLIPAFVEAGADRITVHAETCPHLHRVVGMIKEAGLPAGVALNPSTPLSALDCIVDELDMVLLMTVNPGFGGQKFITQSLAKLKALRAMLDTRGLNGMNIQVDGGINAVTAPLVREAGANVLVAGSAVFTEQDRRAAIASLR</sequence>
<dbReference type="Gene3D" id="3.20.20.70">
    <property type="entry name" value="Aldolase class I"/>
    <property type="match status" value="1"/>
</dbReference>
<feature type="binding site" evidence="10">
    <location>
        <begin position="175"/>
        <end position="177"/>
    </location>
    <ligand>
        <name>substrate</name>
    </ligand>
</feature>
<comment type="pathway">
    <text evidence="10">Carbohydrate degradation.</text>
</comment>
<keyword evidence="13" id="KW-1185">Reference proteome</keyword>
<keyword evidence="10 11" id="KW-0119">Carbohydrate metabolism</keyword>
<reference evidence="12 13" key="1">
    <citation type="submission" date="2021-07" db="EMBL/GenBank/DDBJ databases">
        <title>Paenibacillus radiodurans sp. nov., isolated from the southeastern edge of Tengger Desert.</title>
        <authorList>
            <person name="Zhang G."/>
        </authorList>
    </citation>
    <scope>NUCLEOTIDE SEQUENCE [LARGE SCALE GENOMIC DNA]</scope>
    <source>
        <strain evidence="12 13">DT7-4</strain>
    </source>
</reference>
<evidence type="ECO:0000256" key="11">
    <source>
        <dbReference type="PIRNR" id="PIRNR001461"/>
    </source>
</evidence>
<dbReference type="Pfam" id="PF00834">
    <property type="entry name" value="Ribul_P_3_epim"/>
    <property type="match status" value="1"/>
</dbReference>
<feature type="binding site" evidence="10">
    <location>
        <position position="65"/>
    </location>
    <ligand>
        <name>substrate</name>
    </ligand>
</feature>
<feature type="binding site" evidence="10">
    <location>
        <position position="32"/>
    </location>
    <ligand>
        <name>a divalent metal cation</name>
        <dbReference type="ChEBI" id="CHEBI:60240"/>
    </ligand>
</feature>
<feature type="binding site" evidence="10">
    <location>
        <position position="7"/>
    </location>
    <ligand>
        <name>substrate</name>
    </ligand>
</feature>
<evidence type="ECO:0000256" key="10">
    <source>
        <dbReference type="HAMAP-Rule" id="MF_02227"/>
    </source>
</evidence>
<dbReference type="Proteomes" id="UP000812277">
    <property type="component" value="Unassembled WGS sequence"/>
</dbReference>
<evidence type="ECO:0000256" key="9">
    <source>
        <dbReference type="ARBA" id="ARBA00023235"/>
    </source>
</evidence>
<dbReference type="CDD" id="cd00429">
    <property type="entry name" value="RPE"/>
    <property type="match status" value="1"/>
</dbReference>
<evidence type="ECO:0000256" key="3">
    <source>
        <dbReference type="ARBA" id="ARBA00001941"/>
    </source>
</evidence>
<organism evidence="12 13">
    <name type="scientific">Paenibacillus oenotherae</name>
    <dbReference type="NCBI Taxonomy" id="1435645"/>
    <lineage>
        <taxon>Bacteria</taxon>
        <taxon>Bacillati</taxon>
        <taxon>Bacillota</taxon>
        <taxon>Bacilli</taxon>
        <taxon>Bacillales</taxon>
        <taxon>Paenibacillaceae</taxon>
        <taxon>Paenibacillus</taxon>
    </lineage>
</organism>
<keyword evidence="8 10" id="KW-0479">Metal-binding</keyword>
<dbReference type="PROSITE" id="PS01086">
    <property type="entry name" value="RIBUL_P_3_EPIMER_2"/>
    <property type="match status" value="1"/>
</dbReference>
<comment type="catalytic activity">
    <reaction evidence="1 10 11">
        <text>D-ribulose 5-phosphate = D-xylulose 5-phosphate</text>
        <dbReference type="Rhea" id="RHEA:13677"/>
        <dbReference type="ChEBI" id="CHEBI:57737"/>
        <dbReference type="ChEBI" id="CHEBI:58121"/>
        <dbReference type="EC" id="5.1.3.1"/>
    </reaction>
</comment>
<feature type="active site" description="Proton donor" evidence="10">
    <location>
        <position position="175"/>
    </location>
</feature>
<comment type="similarity">
    <text evidence="6 10 11">Belongs to the ribulose-phosphate 3-epimerase family.</text>
</comment>
<feature type="binding site" evidence="10">
    <location>
        <position position="65"/>
    </location>
    <ligand>
        <name>a divalent metal cation</name>
        <dbReference type="ChEBI" id="CHEBI:60240"/>
    </ligand>
</feature>
<dbReference type="NCBIfam" id="TIGR01163">
    <property type="entry name" value="rpe"/>
    <property type="match status" value="1"/>
</dbReference>
<dbReference type="EC" id="5.1.3.1" evidence="7 10"/>
<feature type="binding site" evidence="10">
    <location>
        <position position="175"/>
    </location>
    <ligand>
        <name>a divalent metal cation</name>
        <dbReference type="ChEBI" id="CHEBI:60240"/>
    </ligand>
</feature>
<evidence type="ECO:0000313" key="12">
    <source>
        <dbReference type="EMBL" id="MBW7474157.1"/>
    </source>
</evidence>
<evidence type="ECO:0000256" key="5">
    <source>
        <dbReference type="ARBA" id="ARBA00001954"/>
    </source>
</evidence>